<feature type="domain" description="Peptidase S9 prolyl oligopeptidase catalytic" evidence="2">
    <location>
        <begin position="284"/>
        <end position="432"/>
    </location>
</feature>
<dbReference type="InterPro" id="IPR013784">
    <property type="entry name" value="Carb-bd-like_fold"/>
</dbReference>
<dbReference type="Gene3D" id="3.40.50.1820">
    <property type="entry name" value="alpha/beta hydrolase"/>
    <property type="match status" value="1"/>
</dbReference>
<reference evidence="3" key="1">
    <citation type="submission" date="2019-09" db="EMBL/GenBank/DDBJ databases">
        <title>Characterisation of the sponge microbiome using genome-centric metagenomics.</title>
        <authorList>
            <person name="Engelberts J.P."/>
            <person name="Robbins S.J."/>
            <person name="De Goeij J.M."/>
            <person name="Aranda M."/>
            <person name="Bell S.C."/>
            <person name="Webster N.S."/>
        </authorList>
    </citation>
    <scope>NUCLEOTIDE SEQUENCE</scope>
    <source>
        <strain evidence="3">SB0664_bin_27</strain>
    </source>
</reference>
<dbReference type="Gene3D" id="2.60.40.1120">
    <property type="entry name" value="Carboxypeptidase-like, regulatory domain"/>
    <property type="match status" value="1"/>
</dbReference>
<evidence type="ECO:0000313" key="3">
    <source>
        <dbReference type="EMBL" id="MXY94552.1"/>
    </source>
</evidence>
<keyword evidence="1" id="KW-0732">Signal</keyword>
<evidence type="ECO:0000259" key="2">
    <source>
        <dbReference type="Pfam" id="PF00326"/>
    </source>
</evidence>
<name>A0A6B0YXY3_9CHLR</name>
<comment type="caution">
    <text evidence="3">The sequence shown here is derived from an EMBL/GenBank/DDBJ whole genome shotgun (WGS) entry which is preliminary data.</text>
</comment>
<feature type="chain" id="PRO_5025430736" evidence="1">
    <location>
        <begin position="30"/>
        <end position="440"/>
    </location>
</feature>
<dbReference type="GO" id="GO:0006508">
    <property type="term" value="P:proteolysis"/>
    <property type="evidence" value="ECO:0007669"/>
    <property type="project" value="InterPro"/>
</dbReference>
<proteinExistence type="predicted"/>
<organism evidence="3">
    <name type="scientific">Caldilineaceae bacterium SB0664_bin_27</name>
    <dbReference type="NCBI Taxonomy" id="2605260"/>
    <lineage>
        <taxon>Bacteria</taxon>
        <taxon>Bacillati</taxon>
        <taxon>Chloroflexota</taxon>
        <taxon>Caldilineae</taxon>
        <taxon>Caldilineales</taxon>
        <taxon>Caldilineaceae</taxon>
    </lineage>
</organism>
<protein>
    <submittedName>
        <fullName evidence="3">Prolyl oligopeptidase family serine peptidase</fullName>
    </submittedName>
</protein>
<sequence>MNTADRFFRRIQWMFLRPALLLLSVALIAACEPSQTVNVLGYMLEQRLGGPVEPDPSVARGSLSGQVLHADEPVAGAAVIVATRTGTPYAARTDESGHYHIDNIPAGRYVPAAVAPGFEETALSGAFDLPYPVTVQAAQTTQVPALILRRHRPRPLPAPLPEAADLWSSEPVTKTAPFPAGAIASERAYAFTRDGARIISLRLYRPFPDSGAKLPLLFGLFPGWVDDWTPVNVALADAGYTVLALSPTGAWGLDVAAHAEDARLALALARGGHLGVDLADVPAVALGGSFSSAMVNRLLRDERDQFAAWLTLGGVSNAFTGSADFYAKRLTFPERFQYLIPAMGPANLYPLPFLYFSPVYTASQLPPTMIIHTDVDRIIPISQAYELEEALRDAGVYVEVLYYEDVSHYLQIGEDMTESGEEMFWQVLNFLEAQTKPNGK</sequence>
<dbReference type="PROSITE" id="PS51257">
    <property type="entry name" value="PROKAR_LIPOPROTEIN"/>
    <property type="match status" value="1"/>
</dbReference>
<dbReference type="GO" id="GO:0008236">
    <property type="term" value="F:serine-type peptidase activity"/>
    <property type="evidence" value="ECO:0007669"/>
    <property type="project" value="InterPro"/>
</dbReference>
<dbReference type="EMBL" id="VXRG01000115">
    <property type="protein sequence ID" value="MXY94552.1"/>
    <property type="molecule type" value="Genomic_DNA"/>
</dbReference>
<dbReference type="Pfam" id="PF00326">
    <property type="entry name" value="Peptidase_S9"/>
    <property type="match status" value="1"/>
</dbReference>
<evidence type="ECO:0000256" key="1">
    <source>
        <dbReference type="SAM" id="SignalP"/>
    </source>
</evidence>
<accession>A0A6B0YXY3</accession>
<dbReference type="InterPro" id="IPR029058">
    <property type="entry name" value="AB_hydrolase_fold"/>
</dbReference>
<feature type="signal peptide" evidence="1">
    <location>
        <begin position="1"/>
        <end position="29"/>
    </location>
</feature>
<dbReference type="InterPro" id="IPR001375">
    <property type="entry name" value="Peptidase_S9_cat"/>
</dbReference>
<dbReference type="GO" id="GO:0030246">
    <property type="term" value="F:carbohydrate binding"/>
    <property type="evidence" value="ECO:0007669"/>
    <property type="project" value="InterPro"/>
</dbReference>
<dbReference type="SUPFAM" id="SSF53474">
    <property type="entry name" value="alpha/beta-Hydrolases"/>
    <property type="match status" value="1"/>
</dbReference>
<dbReference type="Pfam" id="PF13620">
    <property type="entry name" value="CarboxypepD_reg"/>
    <property type="match status" value="1"/>
</dbReference>
<gene>
    <name evidence="3" type="ORF">F4Y42_14010</name>
</gene>
<dbReference type="SUPFAM" id="SSF49452">
    <property type="entry name" value="Starch-binding domain-like"/>
    <property type="match status" value="1"/>
</dbReference>
<dbReference type="AlphaFoldDB" id="A0A6B0YXY3"/>